<feature type="region of interest" description="Disordered" evidence="6">
    <location>
        <begin position="1"/>
        <end position="46"/>
    </location>
</feature>
<keyword evidence="2 5" id="KW-0378">Hydrolase</keyword>
<evidence type="ECO:0000256" key="1">
    <source>
        <dbReference type="ARBA" id="ARBA00022722"/>
    </source>
</evidence>
<name>A0A8H6FRR2_9LECA</name>
<dbReference type="GO" id="GO:0034477">
    <property type="term" value="P:U6 snRNA 3'-end processing"/>
    <property type="evidence" value="ECO:0007669"/>
    <property type="project" value="UniProtKB-UniRule"/>
</dbReference>
<feature type="region of interest" description="Disordered" evidence="6">
    <location>
        <begin position="217"/>
        <end position="264"/>
    </location>
</feature>
<dbReference type="AlphaFoldDB" id="A0A8H6FRR2"/>
<evidence type="ECO:0000256" key="5">
    <source>
        <dbReference type="HAMAP-Rule" id="MF_03040"/>
    </source>
</evidence>
<dbReference type="Pfam" id="PF09749">
    <property type="entry name" value="HVSL"/>
    <property type="match status" value="1"/>
</dbReference>
<dbReference type="GO" id="GO:0005634">
    <property type="term" value="C:nucleus"/>
    <property type="evidence" value="ECO:0007669"/>
    <property type="project" value="UniProtKB-SubCell"/>
</dbReference>
<comment type="caution">
    <text evidence="7">The sequence shown here is derived from an EMBL/GenBank/DDBJ whole genome shotgun (WGS) entry which is preliminary data.</text>
</comment>
<evidence type="ECO:0000256" key="6">
    <source>
        <dbReference type="SAM" id="MobiDB-lite"/>
    </source>
</evidence>
<evidence type="ECO:0000313" key="8">
    <source>
        <dbReference type="Proteomes" id="UP000578531"/>
    </source>
</evidence>
<feature type="compositionally biased region" description="Low complexity" evidence="6">
    <location>
        <begin position="7"/>
        <end position="16"/>
    </location>
</feature>
<dbReference type="Proteomes" id="UP000578531">
    <property type="component" value="Unassembled WGS sequence"/>
</dbReference>
<feature type="compositionally biased region" description="Polar residues" evidence="6">
    <location>
        <begin position="17"/>
        <end position="31"/>
    </location>
</feature>
<keyword evidence="8" id="KW-1185">Reference proteome</keyword>
<dbReference type="InterPro" id="IPR027521">
    <property type="entry name" value="Usb1"/>
</dbReference>
<dbReference type="EMBL" id="JACCJC010000038">
    <property type="protein sequence ID" value="KAF6233487.1"/>
    <property type="molecule type" value="Genomic_DNA"/>
</dbReference>
<dbReference type="OrthoDB" id="49151at2759"/>
<dbReference type="PANTHER" id="PTHR13522:SF3">
    <property type="entry name" value="U6 SNRNA PHOSPHODIESTERASE 1"/>
    <property type="match status" value="1"/>
</dbReference>
<dbReference type="HAMAP" id="MF_03040">
    <property type="entry name" value="USB1"/>
    <property type="match status" value="1"/>
</dbReference>
<dbReference type="GO" id="GO:1990838">
    <property type="term" value="F:poly(U)-specific exoribonuclease activity, producing 3' uridine cyclic phosphate ends"/>
    <property type="evidence" value="ECO:0007669"/>
    <property type="project" value="UniProtKB-UniRule"/>
</dbReference>
<dbReference type="PANTHER" id="PTHR13522">
    <property type="entry name" value="U6 SNRNA PHOSPHODIESTERASE 1"/>
    <property type="match status" value="1"/>
</dbReference>
<comment type="subcellular location">
    <subcellularLocation>
        <location evidence="5">Nucleus</location>
    </subcellularLocation>
</comment>
<feature type="compositionally biased region" description="Polar residues" evidence="6">
    <location>
        <begin position="238"/>
        <end position="264"/>
    </location>
</feature>
<evidence type="ECO:0000256" key="2">
    <source>
        <dbReference type="ARBA" id="ARBA00022801"/>
    </source>
</evidence>
<keyword evidence="4 5" id="KW-0539">Nucleus</keyword>
<keyword evidence="1 5" id="KW-0540">Nuclease</keyword>
<feature type="active site" description="Proton donor/acceptor" evidence="5">
    <location>
        <position position="271"/>
    </location>
</feature>
<gene>
    <name evidence="5" type="primary">USB1</name>
    <name evidence="7" type="ORF">HO173_008419</name>
</gene>
<reference evidence="7 8" key="1">
    <citation type="journal article" date="2020" name="Genomics">
        <title>Complete, high-quality genomes from long-read metagenomic sequencing of two wolf lichen thalli reveals enigmatic genome architecture.</title>
        <authorList>
            <person name="McKenzie S.K."/>
            <person name="Walston R.F."/>
            <person name="Allen J.L."/>
        </authorList>
    </citation>
    <scope>NUCLEOTIDE SEQUENCE [LARGE SCALE GENOMIC DNA]</scope>
    <source>
        <strain evidence="7">WasteWater2</strain>
    </source>
</reference>
<evidence type="ECO:0000256" key="4">
    <source>
        <dbReference type="ARBA" id="ARBA00023242"/>
    </source>
</evidence>
<protein>
    <recommendedName>
        <fullName evidence="5">U6 snRNA phosphodiesterase</fullName>
        <ecNumber evidence="5">3.1.4.-</ecNumber>
    </recommendedName>
</protein>
<organism evidence="7 8">
    <name type="scientific">Letharia columbiana</name>
    <dbReference type="NCBI Taxonomy" id="112416"/>
    <lineage>
        <taxon>Eukaryota</taxon>
        <taxon>Fungi</taxon>
        <taxon>Dikarya</taxon>
        <taxon>Ascomycota</taxon>
        <taxon>Pezizomycotina</taxon>
        <taxon>Lecanoromycetes</taxon>
        <taxon>OSLEUM clade</taxon>
        <taxon>Lecanoromycetidae</taxon>
        <taxon>Lecanorales</taxon>
        <taxon>Lecanorineae</taxon>
        <taxon>Parmeliaceae</taxon>
        <taxon>Letharia</taxon>
    </lineage>
</organism>
<keyword evidence="3" id="KW-0456">Lyase</keyword>
<dbReference type="Gene3D" id="3.90.1140.10">
    <property type="entry name" value="Cyclic phosphodiesterase"/>
    <property type="match status" value="1"/>
</dbReference>
<accession>A0A8H6FRR2</accession>
<evidence type="ECO:0000313" key="7">
    <source>
        <dbReference type="EMBL" id="KAF6233487.1"/>
    </source>
</evidence>
<feature type="active site" description="Proton donor/acceptor" evidence="5">
    <location>
        <position position="135"/>
    </location>
</feature>
<evidence type="ECO:0000256" key="3">
    <source>
        <dbReference type="ARBA" id="ARBA00023239"/>
    </source>
</evidence>
<dbReference type="GO" id="GO:0016829">
    <property type="term" value="F:lyase activity"/>
    <property type="evidence" value="ECO:0007669"/>
    <property type="project" value="UniProtKB-KW"/>
</dbReference>
<sequence>MPLVQYSDSESSSSDSPQPDQTHSKSQTSQGIKRKHSPTSHSILPSLPDSFHDLYASTARVSNRDDPSLHAGRQRVTPHVQGNWPTHVYVEWFPSTEYSSRLSNILTVLSDAQSLQEHQVHSLLKSELGVELPLHISLSRPIVLLAHQRQPFIDSLTRAINKTGLSPFEVAVGGLEWVANYEKTRWFLVLKLERPPQNGLNKLLHLSNQTVTDFGQPPLYTDSLQSSTDGRSRKRQAGNGSRSKGITGAAASSSMTRSGPPTDIDMSSSFHISIGWTLGAPTHGLRERVNATGIDLQAIKVDINTVKAKIGNGITAISLATKIDTSRRMF</sequence>
<dbReference type="EC" id="3.1.4.-" evidence="5"/>
<comment type="function">
    <text evidence="5">Phosphodiesterase responsible for the U6 snRNA 3' end processing. Acts as an exoribonuclease (RNase) responsible for trimming the poly(U) tract of the last nucleotides in the pre-U6 snRNA molecule, leading to the formation of mature U6 snRNA.</text>
</comment>
<proteinExistence type="inferred from homology"/>
<comment type="similarity">
    <text evidence="5">Belongs to the 2H phosphoesterase superfamily. USB1 family.</text>
</comment>